<proteinExistence type="predicted"/>
<name>A0A426XIN6_ENSVE</name>
<protein>
    <submittedName>
        <fullName evidence="1">Uncharacterized protein</fullName>
    </submittedName>
</protein>
<sequence length="100" mass="11105">MAPHGDLLRLGRVVRLRAVLRIRVARRASGPCVIVRSQSSRTEWRWSTVGCKELLGPTRQVGCGCVGTRVGSLRLQLGSAGDSYRKGRVEWGSRRDPFDD</sequence>
<comment type="caution">
    <text evidence="1">The sequence shown here is derived from an EMBL/GenBank/DDBJ whole genome shotgun (WGS) entry which is preliminary data.</text>
</comment>
<organism evidence="1 2">
    <name type="scientific">Ensete ventricosum</name>
    <name type="common">Abyssinian banana</name>
    <name type="synonym">Musa ensete</name>
    <dbReference type="NCBI Taxonomy" id="4639"/>
    <lineage>
        <taxon>Eukaryota</taxon>
        <taxon>Viridiplantae</taxon>
        <taxon>Streptophyta</taxon>
        <taxon>Embryophyta</taxon>
        <taxon>Tracheophyta</taxon>
        <taxon>Spermatophyta</taxon>
        <taxon>Magnoliopsida</taxon>
        <taxon>Liliopsida</taxon>
        <taxon>Zingiberales</taxon>
        <taxon>Musaceae</taxon>
        <taxon>Ensete</taxon>
    </lineage>
</organism>
<evidence type="ECO:0000313" key="2">
    <source>
        <dbReference type="Proteomes" id="UP000287651"/>
    </source>
</evidence>
<dbReference type="Proteomes" id="UP000287651">
    <property type="component" value="Unassembled WGS sequence"/>
</dbReference>
<dbReference type="AlphaFoldDB" id="A0A426XIN6"/>
<gene>
    <name evidence="1" type="ORF">B296_00058413</name>
</gene>
<accession>A0A426XIN6</accession>
<dbReference type="EMBL" id="AMZH03020253">
    <property type="protein sequence ID" value="RRT39359.1"/>
    <property type="molecule type" value="Genomic_DNA"/>
</dbReference>
<reference evidence="1 2" key="1">
    <citation type="journal article" date="2014" name="Agronomy (Basel)">
        <title>A Draft Genome Sequence for Ensete ventricosum, the Drought-Tolerant Tree Against Hunger.</title>
        <authorList>
            <person name="Harrison J."/>
            <person name="Moore K.A."/>
            <person name="Paszkiewicz K."/>
            <person name="Jones T."/>
            <person name="Grant M."/>
            <person name="Ambacheew D."/>
            <person name="Muzemil S."/>
            <person name="Studholme D.J."/>
        </authorList>
    </citation>
    <scope>NUCLEOTIDE SEQUENCE [LARGE SCALE GENOMIC DNA]</scope>
</reference>
<evidence type="ECO:0000313" key="1">
    <source>
        <dbReference type="EMBL" id="RRT39359.1"/>
    </source>
</evidence>